<feature type="region of interest" description="Disordered" evidence="1">
    <location>
        <begin position="1"/>
        <end position="21"/>
    </location>
</feature>
<evidence type="ECO:0000256" key="1">
    <source>
        <dbReference type="SAM" id="MobiDB-lite"/>
    </source>
</evidence>
<sequence>MLQTKTSNGSHESFSKNRNSARCNVKKCKAFLPRWLEEKEKLIKRRLSLEVCRPRSTNKSYANNENFAFKMNSSITFVIKGFSTTHAEAL</sequence>
<organism evidence="2 3">
    <name type="scientific">Clunio marinus</name>
    <dbReference type="NCBI Taxonomy" id="568069"/>
    <lineage>
        <taxon>Eukaryota</taxon>
        <taxon>Metazoa</taxon>
        <taxon>Ecdysozoa</taxon>
        <taxon>Arthropoda</taxon>
        <taxon>Hexapoda</taxon>
        <taxon>Insecta</taxon>
        <taxon>Pterygota</taxon>
        <taxon>Neoptera</taxon>
        <taxon>Endopterygota</taxon>
        <taxon>Diptera</taxon>
        <taxon>Nematocera</taxon>
        <taxon>Chironomoidea</taxon>
        <taxon>Chironomidae</taxon>
        <taxon>Clunio</taxon>
    </lineage>
</organism>
<reference evidence="2 3" key="1">
    <citation type="submission" date="2015-04" db="EMBL/GenBank/DDBJ databases">
        <authorList>
            <person name="Syromyatnikov M.Y."/>
            <person name="Popov V.N."/>
        </authorList>
    </citation>
    <scope>NUCLEOTIDE SEQUENCE [LARGE SCALE GENOMIC DNA]</scope>
</reference>
<dbReference type="AlphaFoldDB" id="A0A1J1HYR5"/>
<name>A0A1J1HYR5_9DIPT</name>
<dbReference type="Proteomes" id="UP000183832">
    <property type="component" value="Unassembled WGS sequence"/>
</dbReference>
<dbReference type="EMBL" id="CVRI01000037">
    <property type="protein sequence ID" value="CRK93239.1"/>
    <property type="molecule type" value="Genomic_DNA"/>
</dbReference>
<evidence type="ECO:0000313" key="2">
    <source>
        <dbReference type="EMBL" id="CRK93239.1"/>
    </source>
</evidence>
<accession>A0A1J1HYR5</accession>
<keyword evidence="3" id="KW-1185">Reference proteome</keyword>
<gene>
    <name evidence="2" type="ORF">CLUMA_CG006783</name>
</gene>
<protein>
    <submittedName>
        <fullName evidence="2">CLUMA_CG006783, isoform A</fullName>
    </submittedName>
</protein>
<evidence type="ECO:0000313" key="3">
    <source>
        <dbReference type="Proteomes" id="UP000183832"/>
    </source>
</evidence>
<proteinExistence type="predicted"/>